<evidence type="ECO:0000256" key="1">
    <source>
        <dbReference type="ARBA" id="ARBA00023125"/>
    </source>
</evidence>
<comment type="caution">
    <text evidence="3">The sequence shown here is derived from an EMBL/GenBank/DDBJ whole genome shotgun (WGS) entry which is preliminary data.</text>
</comment>
<name>A0ABV0R394_9TELE</name>
<accession>A0ABV0R394</accession>
<dbReference type="Proteomes" id="UP001434883">
    <property type="component" value="Unassembled WGS sequence"/>
</dbReference>
<dbReference type="Gene3D" id="2.40.290.10">
    <property type="match status" value="1"/>
</dbReference>
<reference evidence="3 4" key="1">
    <citation type="submission" date="2021-06" db="EMBL/GenBank/DDBJ databases">
        <authorList>
            <person name="Palmer J.M."/>
        </authorList>
    </citation>
    <scope>NUCLEOTIDE SEQUENCE [LARGE SCALE GENOMIC DNA]</scope>
    <source>
        <strain evidence="3 4">XC_2019</strain>
        <tissue evidence="3">Muscle</tissue>
    </source>
</reference>
<keyword evidence="4" id="KW-1185">Reference proteome</keyword>
<sequence length="85" mass="9770">MWITVDAQTNKKDDVKRETVYCLDDDNETEVQKEDIIQGVAMSALIRGLDELNMVAIVRYTYDRRSNPQVGAAFPCIKPEYEVRS</sequence>
<dbReference type="PANTHER" id="PTHR12604:SF4">
    <property type="entry name" value="X-RAY REPAIR CROSS-COMPLEMENTING PROTEIN 5"/>
    <property type="match status" value="1"/>
</dbReference>
<feature type="domain" description="Ku" evidence="2">
    <location>
        <begin position="40"/>
        <end position="78"/>
    </location>
</feature>
<dbReference type="InterPro" id="IPR006164">
    <property type="entry name" value="DNA_bd_Ku70/Ku80"/>
</dbReference>
<dbReference type="InterPro" id="IPR016194">
    <property type="entry name" value="SPOC-like_C_dom_sf"/>
</dbReference>
<keyword evidence="1" id="KW-0238">DNA-binding</keyword>
<evidence type="ECO:0000259" key="2">
    <source>
        <dbReference type="Pfam" id="PF02735"/>
    </source>
</evidence>
<gene>
    <name evidence="3" type="ORF">XENOCAPTIV_007431</name>
</gene>
<dbReference type="EMBL" id="JAHRIN010033793">
    <property type="protein sequence ID" value="MEQ2202579.1"/>
    <property type="molecule type" value="Genomic_DNA"/>
</dbReference>
<dbReference type="SUPFAM" id="SSF100939">
    <property type="entry name" value="SPOC domain-like"/>
    <property type="match status" value="1"/>
</dbReference>
<organism evidence="3 4">
    <name type="scientific">Xenoophorus captivus</name>
    <dbReference type="NCBI Taxonomy" id="1517983"/>
    <lineage>
        <taxon>Eukaryota</taxon>
        <taxon>Metazoa</taxon>
        <taxon>Chordata</taxon>
        <taxon>Craniata</taxon>
        <taxon>Vertebrata</taxon>
        <taxon>Euteleostomi</taxon>
        <taxon>Actinopterygii</taxon>
        <taxon>Neopterygii</taxon>
        <taxon>Teleostei</taxon>
        <taxon>Neoteleostei</taxon>
        <taxon>Acanthomorphata</taxon>
        <taxon>Ovalentaria</taxon>
        <taxon>Atherinomorphae</taxon>
        <taxon>Cyprinodontiformes</taxon>
        <taxon>Goodeidae</taxon>
        <taxon>Xenoophorus</taxon>
    </lineage>
</organism>
<proteinExistence type="predicted"/>
<dbReference type="PANTHER" id="PTHR12604">
    <property type="entry name" value="KU AUTOANTIGEN DNA HELICASE"/>
    <property type="match status" value="1"/>
</dbReference>
<protein>
    <recommendedName>
        <fullName evidence="2">Ku domain-containing protein</fullName>
    </recommendedName>
</protein>
<evidence type="ECO:0000313" key="4">
    <source>
        <dbReference type="Proteomes" id="UP001434883"/>
    </source>
</evidence>
<evidence type="ECO:0000313" key="3">
    <source>
        <dbReference type="EMBL" id="MEQ2202579.1"/>
    </source>
</evidence>
<dbReference type="Pfam" id="PF02735">
    <property type="entry name" value="Ku"/>
    <property type="match status" value="1"/>
</dbReference>